<accession>A0ACC5U667</accession>
<dbReference type="EMBL" id="JAHKPD010000008">
    <property type="protein sequence ID" value="MBU2949790.1"/>
    <property type="molecule type" value="Genomic_DNA"/>
</dbReference>
<name>A0ACC5U667_9FLAO</name>
<reference evidence="1" key="1">
    <citation type="submission" date="2021-05" db="EMBL/GenBank/DDBJ databases">
        <title>Draft genomes of bacteria isolated from model marine particles.</title>
        <authorList>
            <person name="Datta M.S."/>
            <person name="Schwartzman J.A."/>
            <person name="Enke T.N."/>
            <person name="Saavedra J."/>
            <person name="Cermak N."/>
            <person name="Cordero O.X."/>
        </authorList>
    </citation>
    <scope>NUCLEOTIDE SEQUENCE</scope>
    <source>
        <strain evidence="1">I2M19</strain>
    </source>
</reference>
<gene>
    <name evidence="1" type="ORF">KO493_03650</name>
</gene>
<proteinExistence type="predicted"/>
<dbReference type="Proteomes" id="UP001647509">
    <property type="component" value="Unassembled WGS sequence"/>
</dbReference>
<organism evidence="1 2">
    <name type="scientific">Pseudotamlana agarivorans</name>
    <dbReference type="NCBI Taxonomy" id="481183"/>
    <lineage>
        <taxon>Bacteria</taxon>
        <taxon>Pseudomonadati</taxon>
        <taxon>Bacteroidota</taxon>
        <taxon>Flavobacteriia</taxon>
        <taxon>Flavobacteriales</taxon>
        <taxon>Flavobacteriaceae</taxon>
        <taxon>Pseudotamlana</taxon>
    </lineage>
</organism>
<protein>
    <submittedName>
        <fullName evidence="1">Uncharacterized protein</fullName>
    </submittedName>
</protein>
<sequence length="201" mass="22899">MKNIFTNTKKGFLMVTLFATMLSFANENAFFSINVEANKTTLTLAHAKEGSLLSLKNAAGKVICSETIKTTGKYTREFNLAFLTNGNYMFEVDKDLEIKEIPFSIKSGVASFNKYKERTVYKPFIRVSNDMLYISKLALDGEPLDIEILYTRKNSFNSYVVVSEKLTDAEKIEKVYQLSGLKEGNYQVIVYTAHRKFEKNI</sequence>
<evidence type="ECO:0000313" key="1">
    <source>
        <dbReference type="EMBL" id="MBU2949790.1"/>
    </source>
</evidence>
<comment type="caution">
    <text evidence="1">The sequence shown here is derived from an EMBL/GenBank/DDBJ whole genome shotgun (WGS) entry which is preliminary data.</text>
</comment>
<keyword evidence="2" id="KW-1185">Reference proteome</keyword>
<evidence type="ECO:0000313" key="2">
    <source>
        <dbReference type="Proteomes" id="UP001647509"/>
    </source>
</evidence>